<protein>
    <submittedName>
        <fullName evidence="1">Uncharacterized protein</fullName>
    </submittedName>
</protein>
<organism evidence="1 2">
    <name type="scientific">Aquimarina addita</name>
    <dbReference type="NCBI Taxonomy" id="870485"/>
    <lineage>
        <taxon>Bacteria</taxon>
        <taxon>Pseudomonadati</taxon>
        <taxon>Bacteroidota</taxon>
        <taxon>Flavobacteriia</taxon>
        <taxon>Flavobacteriales</taxon>
        <taxon>Flavobacteriaceae</taxon>
        <taxon>Aquimarina</taxon>
    </lineage>
</organism>
<evidence type="ECO:0000313" key="2">
    <source>
        <dbReference type="Proteomes" id="UP001500459"/>
    </source>
</evidence>
<comment type="caution">
    <text evidence="1">The sequence shown here is derived from an EMBL/GenBank/DDBJ whole genome shotgun (WGS) entry which is preliminary data.</text>
</comment>
<proteinExistence type="predicted"/>
<keyword evidence="2" id="KW-1185">Reference proteome</keyword>
<name>A0ABP6UQI9_9FLAO</name>
<dbReference type="Proteomes" id="UP001500459">
    <property type="component" value="Unassembled WGS sequence"/>
</dbReference>
<dbReference type="EMBL" id="BAABCW010000019">
    <property type="protein sequence ID" value="GAA3518229.1"/>
    <property type="molecule type" value="Genomic_DNA"/>
</dbReference>
<accession>A0ABP6UQI9</accession>
<sequence length="54" mass="5994">MSGLDTYKVVAFLTIIKATIPKTIPKIPQQQALKIDKIPNTKIRVELGNVSFVI</sequence>
<evidence type="ECO:0000313" key="1">
    <source>
        <dbReference type="EMBL" id="GAA3518229.1"/>
    </source>
</evidence>
<reference evidence="2" key="1">
    <citation type="journal article" date="2019" name="Int. J. Syst. Evol. Microbiol.">
        <title>The Global Catalogue of Microorganisms (GCM) 10K type strain sequencing project: providing services to taxonomists for standard genome sequencing and annotation.</title>
        <authorList>
            <consortium name="The Broad Institute Genomics Platform"/>
            <consortium name="The Broad Institute Genome Sequencing Center for Infectious Disease"/>
            <person name="Wu L."/>
            <person name="Ma J."/>
        </authorList>
    </citation>
    <scope>NUCLEOTIDE SEQUENCE [LARGE SCALE GENOMIC DNA]</scope>
    <source>
        <strain evidence="2">JCM 17106</strain>
    </source>
</reference>
<gene>
    <name evidence="1" type="ORF">GCM10022393_35430</name>
</gene>